<dbReference type="Pfam" id="PF18120">
    <property type="entry name" value="DUF5597"/>
    <property type="match status" value="1"/>
</dbReference>
<protein>
    <submittedName>
        <fullName evidence="5">DUF5597 domain-containing protein</fullName>
    </submittedName>
</protein>
<keyword evidence="1" id="KW-0378">Hydrolase</keyword>
<dbReference type="Proteomes" id="UP000617628">
    <property type="component" value="Unassembled WGS sequence"/>
</dbReference>
<dbReference type="GO" id="GO:0004565">
    <property type="term" value="F:beta-galactosidase activity"/>
    <property type="evidence" value="ECO:0007669"/>
    <property type="project" value="InterPro"/>
</dbReference>
<dbReference type="InterPro" id="IPR040719">
    <property type="entry name" value="DUF5597"/>
</dbReference>
<sequence>MQKQSPIPHLRRKGTATQLIVEGAPFLVIGGELHNSSSSSLRFMAPQWAKLKEMHLNTVLAAVTWELTEPEEGQFDFTLVDGLIQQARTHGLKLVLLWFGTWKNGLSNYAPAWVKKDSDRFPRVKAAGGAPLEILSAFAGSTCEADCRAFASLMRHLKGVDGEQHTVIMVQVENEVGVLGDSRDRSVSAENAFNSQVPDTLIAPLKDESLDIGGDLLRLWEANGKQAAGNWENVFGEGAATDELFMAWAYASYIEKVTAAGKAEYELPMFVNAWLCSLDNGPGGVASGGQKPGEWPSGGPLPHTLDVWQIVAPSIDFLAPDIYQPQFAEWCRRYVRRGNPLFIPEMHWNDLAATQLFLPIGEHDAIGVSPFAIDSIEPEEENRIQRSYDVLKQMAPLILEHQGAGKSFGFILDEETPEVTRELGGFEMRVILDEAFGQDAKRAGGLVIQIGEDTFIGAGFGFQIAFAVPGETKVKAGILSIEEGNFVEGEWIAGRRLNGDEAGRGVHWRFLDFESPEGDLIANKQATGISICKLYRYW</sequence>
<organism evidence="5 6">
    <name type="scientific">Pelagicoccus mobilis</name>
    <dbReference type="NCBI Taxonomy" id="415221"/>
    <lineage>
        <taxon>Bacteria</taxon>
        <taxon>Pseudomonadati</taxon>
        <taxon>Verrucomicrobiota</taxon>
        <taxon>Opitutia</taxon>
        <taxon>Puniceicoccales</taxon>
        <taxon>Pelagicoccaceae</taxon>
        <taxon>Pelagicoccus</taxon>
    </lineage>
</organism>
<evidence type="ECO:0000259" key="4">
    <source>
        <dbReference type="Pfam" id="PF18120"/>
    </source>
</evidence>
<gene>
    <name evidence="5" type="ORF">JIN87_21325</name>
</gene>
<evidence type="ECO:0000256" key="1">
    <source>
        <dbReference type="ARBA" id="ARBA00022801"/>
    </source>
</evidence>
<dbReference type="Gene3D" id="3.20.20.80">
    <property type="entry name" value="Glycosidases"/>
    <property type="match status" value="1"/>
</dbReference>
<accession>A0A934VN17</accession>
<dbReference type="FunFam" id="3.20.20.80:FF:000135">
    <property type="entry name" value="Beta-galactosidase, putative, bgl35A"/>
    <property type="match status" value="1"/>
</dbReference>
<dbReference type="GO" id="GO:0005975">
    <property type="term" value="P:carbohydrate metabolic process"/>
    <property type="evidence" value="ECO:0007669"/>
    <property type="project" value="InterPro"/>
</dbReference>
<dbReference type="AlphaFoldDB" id="A0A934VN17"/>
<dbReference type="Pfam" id="PF02449">
    <property type="entry name" value="Glyco_hydro_42"/>
    <property type="match status" value="1"/>
</dbReference>
<evidence type="ECO:0000313" key="6">
    <source>
        <dbReference type="Proteomes" id="UP000617628"/>
    </source>
</evidence>
<dbReference type="InterPro" id="IPR017853">
    <property type="entry name" value="GH"/>
</dbReference>
<proteinExistence type="predicted"/>
<evidence type="ECO:0000256" key="2">
    <source>
        <dbReference type="ARBA" id="ARBA00023295"/>
    </source>
</evidence>
<reference evidence="5" key="1">
    <citation type="submission" date="2021-01" db="EMBL/GenBank/DDBJ databases">
        <title>Modified the classification status of verrucomicrobia.</title>
        <authorList>
            <person name="Feng X."/>
        </authorList>
    </citation>
    <scope>NUCLEOTIDE SEQUENCE</scope>
    <source>
        <strain evidence="5">KCTC 13126</strain>
    </source>
</reference>
<dbReference type="EMBL" id="JAENIL010000048">
    <property type="protein sequence ID" value="MBK1879441.1"/>
    <property type="molecule type" value="Genomic_DNA"/>
</dbReference>
<dbReference type="SUPFAM" id="SSF51445">
    <property type="entry name" value="(Trans)glycosidases"/>
    <property type="match status" value="1"/>
</dbReference>
<dbReference type="Gene3D" id="2.60.220.20">
    <property type="entry name" value="putative beta-Galactosidase from caulobacter crescentus"/>
    <property type="match status" value="1"/>
</dbReference>
<keyword evidence="6" id="KW-1185">Reference proteome</keyword>
<dbReference type="GO" id="GO:0009341">
    <property type="term" value="C:beta-galactosidase complex"/>
    <property type="evidence" value="ECO:0007669"/>
    <property type="project" value="InterPro"/>
</dbReference>
<dbReference type="InterPro" id="IPR013529">
    <property type="entry name" value="Glyco_hydro_42_N"/>
</dbReference>
<feature type="domain" description="DUF5597" evidence="4">
    <location>
        <begin position="385"/>
        <end position="508"/>
    </location>
</feature>
<evidence type="ECO:0000259" key="3">
    <source>
        <dbReference type="Pfam" id="PF02449"/>
    </source>
</evidence>
<dbReference type="RefSeq" id="WP_200357654.1">
    <property type="nucleotide sequence ID" value="NZ_JAENIL010000048.1"/>
</dbReference>
<keyword evidence="2" id="KW-0326">Glycosidase</keyword>
<name>A0A934VN17_9BACT</name>
<feature type="domain" description="Glycoside hydrolase family 42 N-terminal" evidence="3">
    <location>
        <begin position="48"/>
        <end position="195"/>
    </location>
</feature>
<evidence type="ECO:0000313" key="5">
    <source>
        <dbReference type="EMBL" id="MBK1879441.1"/>
    </source>
</evidence>
<comment type="caution">
    <text evidence="5">The sequence shown here is derived from an EMBL/GenBank/DDBJ whole genome shotgun (WGS) entry which is preliminary data.</text>
</comment>